<name>R9GR52_9SPHI</name>
<gene>
    <name evidence="1" type="ORF">ADIARSV_2671</name>
</gene>
<protein>
    <submittedName>
        <fullName evidence="1">Polysaccharide deacetylase family protein</fullName>
    </submittedName>
</protein>
<evidence type="ECO:0000313" key="1">
    <source>
        <dbReference type="EMBL" id="EOR94176.1"/>
    </source>
</evidence>
<dbReference type="STRING" id="1150600.ADIARSV_2671"/>
<organism evidence="1 2">
    <name type="scientific">Arcticibacter svalbardensis MN12-7</name>
    <dbReference type="NCBI Taxonomy" id="1150600"/>
    <lineage>
        <taxon>Bacteria</taxon>
        <taxon>Pseudomonadati</taxon>
        <taxon>Bacteroidota</taxon>
        <taxon>Sphingobacteriia</taxon>
        <taxon>Sphingobacteriales</taxon>
        <taxon>Sphingobacteriaceae</taxon>
        <taxon>Arcticibacter</taxon>
    </lineage>
</organism>
<dbReference type="AlphaFoldDB" id="R9GR52"/>
<keyword evidence="2" id="KW-1185">Reference proteome</keyword>
<dbReference type="Proteomes" id="UP000014174">
    <property type="component" value="Unassembled WGS sequence"/>
</dbReference>
<evidence type="ECO:0000313" key="2">
    <source>
        <dbReference type="Proteomes" id="UP000014174"/>
    </source>
</evidence>
<dbReference type="eggNOG" id="COG0726">
    <property type="taxonomic scope" value="Bacteria"/>
</dbReference>
<proteinExistence type="predicted"/>
<sequence>MARAVNEIRVTNTLLKAIDGKSERTFAYPCGDLMIGDTVFYNLLKNDFIAARGVVPGYPQIKDIDLSNVNAFSQNNSTVAQMKFQVEEAEKPGH</sequence>
<reference evidence="1 2" key="1">
    <citation type="journal article" date="2013" name="Genome Announc.">
        <title>Draft Genome Sequence of Arcticibacter svalbardensis Strain MN12-7T, a Member of the Family Sphingobacteriaceae Isolated from an Arctic Soil Sample.</title>
        <authorList>
            <person name="Shivaji S."/>
            <person name="Ara S."/>
            <person name="Prasad S."/>
            <person name="Manasa B.P."/>
            <person name="Begum Z."/>
            <person name="Singh A."/>
            <person name="Kumar Pinnaka A."/>
        </authorList>
    </citation>
    <scope>NUCLEOTIDE SEQUENCE [LARGE SCALE GENOMIC DNA]</scope>
    <source>
        <strain evidence="1 2">MN12-7</strain>
    </source>
</reference>
<accession>R9GR52</accession>
<dbReference type="EMBL" id="AQPN01000096">
    <property type="protein sequence ID" value="EOR94176.1"/>
    <property type="molecule type" value="Genomic_DNA"/>
</dbReference>
<comment type="caution">
    <text evidence="1">The sequence shown here is derived from an EMBL/GenBank/DDBJ whole genome shotgun (WGS) entry which is preliminary data.</text>
</comment>
<dbReference type="PATRIC" id="fig|1150600.3.peg.2645"/>